<dbReference type="RefSeq" id="WP_100112268.1">
    <property type="nucleotide sequence ID" value="NZ_CP021748.1"/>
</dbReference>
<dbReference type="Proteomes" id="UP000195880">
    <property type="component" value="Chromosome"/>
</dbReference>
<name>A0A1Z1WF75_9ACTN</name>
<evidence type="ECO:0000313" key="4">
    <source>
        <dbReference type="Proteomes" id="UP000195880"/>
    </source>
</evidence>
<feature type="compositionally biased region" description="Low complexity" evidence="1">
    <location>
        <begin position="31"/>
        <end position="79"/>
    </location>
</feature>
<gene>
    <name evidence="3" type="ORF">SMD44_04448</name>
</gene>
<protein>
    <submittedName>
        <fullName evidence="3">Uncharacterized protein</fullName>
    </submittedName>
</protein>
<organism evidence="3 4">
    <name type="scientific">Streptomyces alboflavus</name>
    <dbReference type="NCBI Taxonomy" id="67267"/>
    <lineage>
        <taxon>Bacteria</taxon>
        <taxon>Bacillati</taxon>
        <taxon>Actinomycetota</taxon>
        <taxon>Actinomycetes</taxon>
        <taxon>Kitasatosporales</taxon>
        <taxon>Streptomycetaceae</taxon>
        <taxon>Streptomyces</taxon>
    </lineage>
</organism>
<evidence type="ECO:0000313" key="3">
    <source>
        <dbReference type="EMBL" id="ARX84990.1"/>
    </source>
</evidence>
<feature type="transmembrane region" description="Helical" evidence="2">
    <location>
        <begin position="93"/>
        <end position="115"/>
    </location>
</feature>
<dbReference type="AlphaFoldDB" id="A0A1Z1WF75"/>
<sequence>MDRHDKDVGGESAGSDAAPTGSDAVPTGPDAAPTGSGATSAPTGSAAASASADSGAAPAPAPTGSAAPAPAPTGSGAAPARTGIAALSRRSQVVAALVLAVVVATVCVHVGMVFLHVAPSNTVSKEHGRTVDDWIYPEFEQNWKLFAPNPLQQNVAVQVRAQIRTADGADRTTRWYDLSAQDGAAIDHNLLPSHTQQNELRRGWDFFVSTHDAQNRPTGLRGELSERYIRRMVLLRLHRHEPLARGEAFDQVQVRSRTTAVQPPEWSDEKINGKPVLRVLPWWSVTPGDLPLAGADRARRDVAVAQNGGVR</sequence>
<reference evidence="3 4" key="1">
    <citation type="submission" date="2017-05" db="EMBL/GenBank/DDBJ databases">
        <title>Streptomyces alboflavus Genome sequencing and assembly.</title>
        <authorList>
            <person name="Wang Y."/>
            <person name="Du B."/>
            <person name="Ding Y."/>
            <person name="Liu H."/>
            <person name="Hou Q."/>
            <person name="Liu K."/>
            <person name="Wang C."/>
            <person name="Yao L."/>
        </authorList>
    </citation>
    <scope>NUCLEOTIDE SEQUENCE [LARGE SCALE GENOMIC DNA]</scope>
    <source>
        <strain evidence="3 4">MDJK44</strain>
    </source>
</reference>
<keyword evidence="4" id="KW-1185">Reference proteome</keyword>
<dbReference type="InterPro" id="IPR043857">
    <property type="entry name" value="DUF5819"/>
</dbReference>
<dbReference type="Pfam" id="PF19136">
    <property type="entry name" value="DUF5819"/>
    <property type="match status" value="1"/>
</dbReference>
<evidence type="ECO:0000256" key="1">
    <source>
        <dbReference type="SAM" id="MobiDB-lite"/>
    </source>
</evidence>
<keyword evidence="2" id="KW-0472">Membrane</keyword>
<proteinExistence type="predicted"/>
<keyword evidence="2" id="KW-1133">Transmembrane helix</keyword>
<dbReference type="OrthoDB" id="9342777at2"/>
<keyword evidence="2" id="KW-0812">Transmembrane</keyword>
<evidence type="ECO:0000256" key="2">
    <source>
        <dbReference type="SAM" id="Phobius"/>
    </source>
</evidence>
<dbReference type="KEGG" id="salf:SMD44_04448"/>
<accession>A0A1Z1WF75</accession>
<dbReference type="STRING" id="67267.GCA_000716675_04330"/>
<dbReference type="eggNOG" id="ENOG5033C5F">
    <property type="taxonomic scope" value="Bacteria"/>
</dbReference>
<feature type="region of interest" description="Disordered" evidence="1">
    <location>
        <begin position="1"/>
        <end position="79"/>
    </location>
</feature>
<dbReference type="EMBL" id="CP021748">
    <property type="protein sequence ID" value="ARX84990.1"/>
    <property type="molecule type" value="Genomic_DNA"/>
</dbReference>